<keyword evidence="2 4" id="KW-0378">Hydrolase</keyword>
<dbReference type="RefSeq" id="WP_266125095.1">
    <property type="nucleotide sequence ID" value="NZ_JAJHNU010000001.1"/>
</dbReference>
<protein>
    <submittedName>
        <fullName evidence="4">Linear amide C-N hydrolase</fullName>
    </submittedName>
</protein>
<evidence type="ECO:0000313" key="4">
    <source>
        <dbReference type="EMBL" id="MDN4120930.1"/>
    </source>
</evidence>
<dbReference type="PANTHER" id="PTHR35527">
    <property type="entry name" value="CHOLOYLGLYCINE HYDROLASE"/>
    <property type="match status" value="1"/>
</dbReference>
<accession>A0ABT8EI14</accession>
<dbReference type="InterPro" id="IPR029055">
    <property type="entry name" value="Ntn_hydrolases_N"/>
</dbReference>
<dbReference type="Proteomes" id="UP001168613">
    <property type="component" value="Unassembled WGS sequence"/>
</dbReference>
<evidence type="ECO:0000259" key="3">
    <source>
        <dbReference type="Pfam" id="PF02275"/>
    </source>
</evidence>
<dbReference type="Pfam" id="PF02275">
    <property type="entry name" value="CBAH"/>
    <property type="match status" value="1"/>
</dbReference>
<dbReference type="Gene3D" id="3.60.60.10">
    <property type="entry name" value="Penicillin V Acylase, Chain A"/>
    <property type="match status" value="1"/>
</dbReference>
<dbReference type="SUPFAM" id="SSF56235">
    <property type="entry name" value="N-terminal nucleophile aminohydrolases (Ntn hydrolases)"/>
    <property type="match status" value="1"/>
</dbReference>
<dbReference type="GO" id="GO:0016787">
    <property type="term" value="F:hydrolase activity"/>
    <property type="evidence" value="ECO:0007669"/>
    <property type="project" value="UniProtKB-KW"/>
</dbReference>
<comment type="caution">
    <text evidence="4">The sequence shown here is derived from an EMBL/GenBank/DDBJ whole genome shotgun (WGS) entry which is preliminary data.</text>
</comment>
<evidence type="ECO:0000313" key="5">
    <source>
        <dbReference type="Proteomes" id="UP001168613"/>
    </source>
</evidence>
<gene>
    <name evidence="4" type="ORF">LMS43_06495</name>
</gene>
<dbReference type="PANTHER" id="PTHR35527:SF2">
    <property type="entry name" value="HYDROLASE"/>
    <property type="match status" value="1"/>
</dbReference>
<dbReference type="InterPro" id="IPR029132">
    <property type="entry name" value="CBAH/NAAA_C"/>
</dbReference>
<dbReference type="EMBL" id="JAJHNU010000001">
    <property type="protein sequence ID" value="MDN4120930.1"/>
    <property type="molecule type" value="Genomic_DNA"/>
</dbReference>
<reference evidence="4" key="1">
    <citation type="submission" date="2021-11" db="EMBL/GenBank/DDBJ databases">
        <title>Draft genome sequence of Alcaligenes endophyticus type strain CCUG 75668T.</title>
        <authorList>
            <person name="Salva-Serra F."/>
            <person name="Duran R.E."/>
            <person name="Seeger M."/>
            <person name="Moore E.R.B."/>
            <person name="Jaen-Luchoro D."/>
        </authorList>
    </citation>
    <scope>NUCLEOTIDE SEQUENCE</scope>
    <source>
        <strain evidence="4">CCUG 75668</strain>
    </source>
</reference>
<evidence type="ECO:0000256" key="1">
    <source>
        <dbReference type="ARBA" id="ARBA00006625"/>
    </source>
</evidence>
<comment type="similarity">
    <text evidence="1">Belongs to the peptidase C59 family.</text>
</comment>
<sequence>MCTSLLYFDQQEAPYTGRTLELPVEQPYLLVYQPKDSTFSSQVKNHPALHYTAQYGFISVAVEIDPRADVKVVEGVNSAGLTFSLLAFAVSKGPQDTFDSNTAVLSTVDLGNWVLSQFSSVAQAKAALEKQAILAEGLDLLGGMEPPFHYVLHDASGDSIVIEYTNGQQNIYANPIGVMTNGPEFPWHLTNLSNYTHLSNIDQLETTLRGKRLFQPDSGIATATLPSSNTSVGRFVRAAYYANFAEKAATPASAIVTLAHIMNNFDRPRGITVDSTAYNSSMDAGAPEVIGMPGYCSEYTSWTSLTDLRQGLLYLRSYTQLNYIRINLTELLEHSQKIVMPLSQLNESLADGTQALLHAAAQ</sequence>
<evidence type="ECO:0000256" key="2">
    <source>
        <dbReference type="ARBA" id="ARBA00022801"/>
    </source>
</evidence>
<name>A0ABT8EI14_9BURK</name>
<keyword evidence="5" id="KW-1185">Reference proteome</keyword>
<dbReference type="InterPro" id="IPR052193">
    <property type="entry name" value="Peptidase_C59"/>
</dbReference>
<feature type="domain" description="Choloylglycine hydrolase/NAAA C-terminal" evidence="3">
    <location>
        <begin position="2"/>
        <end position="284"/>
    </location>
</feature>
<proteinExistence type="inferred from homology"/>
<organism evidence="4 5">
    <name type="scientific">Alcaligenes endophyticus</name>
    <dbReference type="NCBI Taxonomy" id="1929088"/>
    <lineage>
        <taxon>Bacteria</taxon>
        <taxon>Pseudomonadati</taxon>
        <taxon>Pseudomonadota</taxon>
        <taxon>Betaproteobacteria</taxon>
        <taxon>Burkholderiales</taxon>
        <taxon>Alcaligenaceae</taxon>
        <taxon>Alcaligenes</taxon>
    </lineage>
</organism>